<feature type="transmembrane region" description="Helical" evidence="1">
    <location>
        <begin position="62"/>
        <end position="81"/>
    </location>
</feature>
<organism evidence="2 3">
    <name type="scientific">Massilia jejuensis</name>
    <dbReference type="NCBI Taxonomy" id="648894"/>
    <lineage>
        <taxon>Bacteria</taxon>
        <taxon>Pseudomonadati</taxon>
        <taxon>Pseudomonadota</taxon>
        <taxon>Betaproteobacteria</taxon>
        <taxon>Burkholderiales</taxon>
        <taxon>Oxalobacteraceae</taxon>
        <taxon>Telluria group</taxon>
        <taxon>Massilia</taxon>
    </lineage>
</organism>
<protein>
    <submittedName>
        <fullName evidence="2">Uncharacterized protein</fullName>
    </submittedName>
</protein>
<feature type="transmembrane region" description="Helical" evidence="1">
    <location>
        <begin position="234"/>
        <end position="254"/>
    </location>
</feature>
<keyword evidence="3" id="KW-1185">Reference proteome</keyword>
<name>A0ABW0PGR4_9BURK</name>
<keyword evidence="1" id="KW-1133">Transmembrane helix</keyword>
<feature type="transmembrane region" description="Helical" evidence="1">
    <location>
        <begin position="93"/>
        <end position="112"/>
    </location>
</feature>
<evidence type="ECO:0000313" key="2">
    <source>
        <dbReference type="EMBL" id="MFC5511865.1"/>
    </source>
</evidence>
<keyword evidence="1" id="KW-0472">Membrane</keyword>
<evidence type="ECO:0000256" key="1">
    <source>
        <dbReference type="SAM" id="Phobius"/>
    </source>
</evidence>
<keyword evidence="1" id="KW-0812">Transmembrane</keyword>
<dbReference type="RefSeq" id="WP_379721329.1">
    <property type="nucleotide sequence ID" value="NZ_JBHSMS010000039.1"/>
</dbReference>
<gene>
    <name evidence="2" type="ORF">ACFPOU_12120</name>
</gene>
<sequence>MAFHHHIQSLLLAGIRFPAAPSTETIAPPPALAPLVAAVTLEHAAANSRAVKAGNRYRSAFWALYLLSALAVLCAVMPLALGWDHGSHVMHAWAGFWAGLEVFVILVLGLLYRHGHHRDWQGQWLASRTEAELIGYLPLVAPLVFPAATGSTGNWYSELSGKTMQVPQSGAVNTLCARLGLGVAESLHGAWSDTAFVKQYVAWALAQFELQRQYHERLMLRSEALMYRVHKINAWLFMLTLVGALMHLVVHAMWLSFVTIFFPALAASLHGALAQTEAYRQAAISRRLSLELGNAMATIASHCPTLERDKIRDAIEAGLTSILEEHRDWHMLVRPHHLPLG</sequence>
<accession>A0ABW0PGR4</accession>
<reference evidence="3" key="1">
    <citation type="journal article" date="2019" name="Int. J. Syst. Evol. Microbiol.">
        <title>The Global Catalogue of Microorganisms (GCM) 10K type strain sequencing project: providing services to taxonomists for standard genome sequencing and annotation.</title>
        <authorList>
            <consortium name="The Broad Institute Genomics Platform"/>
            <consortium name="The Broad Institute Genome Sequencing Center for Infectious Disease"/>
            <person name="Wu L."/>
            <person name="Ma J."/>
        </authorList>
    </citation>
    <scope>NUCLEOTIDE SEQUENCE [LARGE SCALE GENOMIC DNA]</scope>
    <source>
        <strain evidence="3">CCUG 38813</strain>
    </source>
</reference>
<comment type="caution">
    <text evidence="2">The sequence shown here is derived from an EMBL/GenBank/DDBJ whole genome shotgun (WGS) entry which is preliminary data.</text>
</comment>
<dbReference type="EMBL" id="JBHSMS010000039">
    <property type="protein sequence ID" value="MFC5511865.1"/>
    <property type="molecule type" value="Genomic_DNA"/>
</dbReference>
<evidence type="ECO:0000313" key="3">
    <source>
        <dbReference type="Proteomes" id="UP001596031"/>
    </source>
</evidence>
<dbReference type="Proteomes" id="UP001596031">
    <property type="component" value="Unassembled WGS sequence"/>
</dbReference>
<proteinExistence type="predicted"/>